<proteinExistence type="predicted"/>
<dbReference type="SMART" id="SM00342">
    <property type="entry name" value="HTH_ARAC"/>
    <property type="match status" value="1"/>
</dbReference>
<evidence type="ECO:0000256" key="2">
    <source>
        <dbReference type="ARBA" id="ARBA00023125"/>
    </source>
</evidence>
<dbReference type="PANTHER" id="PTHR43280">
    <property type="entry name" value="ARAC-FAMILY TRANSCRIPTIONAL REGULATOR"/>
    <property type="match status" value="1"/>
</dbReference>
<gene>
    <name evidence="5" type="ORF">SAMN04488006_2647</name>
</gene>
<dbReference type="SUPFAM" id="SSF51215">
    <property type="entry name" value="Regulatory protein AraC"/>
    <property type="match status" value="1"/>
</dbReference>
<name>A0A1I6RY74_9FLAO</name>
<dbReference type="Proteomes" id="UP000199312">
    <property type="component" value="Unassembled WGS sequence"/>
</dbReference>
<dbReference type="PROSITE" id="PS01124">
    <property type="entry name" value="HTH_ARAC_FAMILY_2"/>
    <property type="match status" value="1"/>
</dbReference>
<dbReference type="PANTHER" id="PTHR43280:SF32">
    <property type="entry name" value="TRANSCRIPTIONAL REGULATORY PROTEIN"/>
    <property type="match status" value="1"/>
</dbReference>
<dbReference type="AlphaFoldDB" id="A0A1I6RY74"/>
<dbReference type="SUPFAM" id="SSF46689">
    <property type="entry name" value="Homeodomain-like"/>
    <property type="match status" value="1"/>
</dbReference>
<dbReference type="STRING" id="593133.SAMN04488006_2647"/>
<dbReference type="EMBL" id="FOZP01000007">
    <property type="protein sequence ID" value="SFS69685.1"/>
    <property type="molecule type" value="Genomic_DNA"/>
</dbReference>
<dbReference type="Pfam" id="PF12833">
    <property type="entry name" value="HTH_18"/>
    <property type="match status" value="1"/>
</dbReference>
<protein>
    <submittedName>
        <fullName evidence="5">Transcriptional regulator</fullName>
    </submittedName>
</protein>
<sequence>MRTFIFDKKKYGFQFLMDLHRFEDNPNIFFDSKPHTTDFFEIMIFKKASGSIELNGRLLEVSENSFFFICPFQKKSCKISLTGIQGFHLVFQNDFLADFFADKLFAYRLQYFYNTQHPQYFQLQNADYTIVQFALNEIIAEIENFQNENFQNDSFHILRSLLYFSLSKLNRLYSKYYNISSNILSDIVIYKFKELLEQHIRSVHSVEEYCDLLHINRHKLSAMVKEHIGCTSKEVINNRLLQEMKMELRYTGKTIAEIAYILNFSEPNNLTRFFTKMEGVSPSAYRTKHQNDSN</sequence>
<feature type="domain" description="HTH araC/xylS-type" evidence="4">
    <location>
        <begin position="190"/>
        <end position="288"/>
    </location>
</feature>
<accession>A0A1I6RY74</accession>
<dbReference type="InterPro" id="IPR018060">
    <property type="entry name" value="HTH_AraC"/>
</dbReference>
<dbReference type="Gene3D" id="1.10.10.60">
    <property type="entry name" value="Homeodomain-like"/>
    <property type="match status" value="1"/>
</dbReference>
<organism evidence="5 6">
    <name type="scientific">Lutibacter maritimus</name>
    <dbReference type="NCBI Taxonomy" id="593133"/>
    <lineage>
        <taxon>Bacteria</taxon>
        <taxon>Pseudomonadati</taxon>
        <taxon>Bacteroidota</taxon>
        <taxon>Flavobacteriia</taxon>
        <taxon>Flavobacteriales</taxon>
        <taxon>Flavobacteriaceae</taxon>
        <taxon>Lutibacter</taxon>
    </lineage>
</organism>
<dbReference type="GO" id="GO:0003700">
    <property type="term" value="F:DNA-binding transcription factor activity"/>
    <property type="evidence" value="ECO:0007669"/>
    <property type="project" value="InterPro"/>
</dbReference>
<evidence type="ECO:0000313" key="6">
    <source>
        <dbReference type="Proteomes" id="UP000199312"/>
    </source>
</evidence>
<keyword evidence="3" id="KW-0804">Transcription</keyword>
<dbReference type="InterPro" id="IPR037923">
    <property type="entry name" value="HTH-like"/>
</dbReference>
<dbReference type="GO" id="GO:0043565">
    <property type="term" value="F:sequence-specific DNA binding"/>
    <property type="evidence" value="ECO:0007669"/>
    <property type="project" value="InterPro"/>
</dbReference>
<dbReference type="RefSeq" id="WP_245780665.1">
    <property type="nucleotide sequence ID" value="NZ_FOZP01000007.1"/>
</dbReference>
<evidence type="ECO:0000256" key="3">
    <source>
        <dbReference type="ARBA" id="ARBA00023163"/>
    </source>
</evidence>
<keyword evidence="6" id="KW-1185">Reference proteome</keyword>
<keyword evidence="1" id="KW-0805">Transcription regulation</keyword>
<evidence type="ECO:0000259" key="4">
    <source>
        <dbReference type="PROSITE" id="PS01124"/>
    </source>
</evidence>
<evidence type="ECO:0000256" key="1">
    <source>
        <dbReference type="ARBA" id="ARBA00023015"/>
    </source>
</evidence>
<dbReference type="InterPro" id="IPR009057">
    <property type="entry name" value="Homeodomain-like_sf"/>
</dbReference>
<keyword evidence="2" id="KW-0238">DNA-binding</keyword>
<evidence type="ECO:0000313" key="5">
    <source>
        <dbReference type="EMBL" id="SFS69685.1"/>
    </source>
</evidence>
<reference evidence="6" key="1">
    <citation type="submission" date="2016-10" db="EMBL/GenBank/DDBJ databases">
        <authorList>
            <person name="Varghese N."/>
            <person name="Submissions S."/>
        </authorList>
    </citation>
    <scope>NUCLEOTIDE SEQUENCE [LARGE SCALE GENOMIC DNA]</scope>
    <source>
        <strain evidence="6">DSM 24450</strain>
    </source>
</reference>